<dbReference type="PANTHER" id="PTHR30055:SF234">
    <property type="entry name" value="HTH-TYPE TRANSCRIPTIONAL REGULATOR BETI"/>
    <property type="match status" value="1"/>
</dbReference>
<evidence type="ECO:0000256" key="1">
    <source>
        <dbReference type="ARBA" id="ARBA00023015"/>
    </source>
</evidence>
<sequence length="189" mass="19659">MPRPDSARDRILDAFQGLLIASGERAATLDAVAAAAGVSKGGLLYHFASKDALVDGLIERLEAFAAADDERMRAAPEGTVDYVIRTSVEEGTPFDEALIAVSRLAQGSHEKARTTLAAVRARWETAIAADVGDPAVARAIMLVSDGLYYNSTLLGAFGTTDSRDGAMDELLAVLARLTPTASPGPAAAS</sequence>
<evidence type="ECO:0000313" key="6">
    <source>
        <dbReference type="EMBL" id="RWZ52006.1"/>
    </source>
</evidence>
<proteinExistence type="predicted"/>
<dbReference type="Gene3D" id="1.10.357.10">
    <property type="entry name" value="Tetracycline Repressor, domain 2"/>
    <property type="match status" value="1"/>
</dbReference>
<dbReference type="OrthoDB" id="9806334at2"/>
<accession>A0A444PVV5</accession>
<keyword evidence="1" id="KW-0805">Transcription regulation</keyword>
<dbReference type="InterPro" id="IPR001647">
    <property type="entry name" value="HTH_TetR"/>
</dbReference>
<name>A0A444PVV5_9MICO</name>
<dbReference type="SUPFAM" id="SSF46689">
    <property type="entry name" value="Homeodomain-like"/>
    <property type="match status" value="1"/>
</dbReference>
<dbReference type="EMBL" id="RZNB01000002">
    <property type="protein sequence ID" value="RWZ52006.1"/>
    <property type="molecule type" value="Genomic_DNA"/>
</dbReference>
<organism evidence="6 7">
    <name type="scientific">Labedella phragmitis</name>
    <dbReference type="NCBI Taxonomy" id="2498849"/>
    <lineage>
        <taxon>Bacteria</taxon>
        <taxon>Bacillati</taxon>
        <taxon>Actinomycetota</taxon>
        <taxon>Actinomycetes</taxon>
        <taxon>Micrococcales</taxon>
        <taxon>Microbacteriaceae</taxon>
        <taxon>Labedella</taxon>
    </lineage>
</organism>
<dbReference type="Pfam" id="PF17937">
    <property type="entry name" value="TetR_C_28"/>
    <property type="match status" value="1"/>
</dbReference>
<dbReference type="AlphaFoldDB" id="A0A444PVV5"/>
<evidence type="ECO:0000256" key="2">
    <source>
        <dbReference type="ARBA" id="ARBA00023125"/>
    </source>
</evidence>
<gene>
    <name evidence="6" type="ORF">ELQ90_08035</name>
</gene>
<dbReference type="Proteomes" id="UP000288547">
    <property type="component" value="Unassembled WGS sequence"/>
</dbReference>
<dbReference type="GO" id="GO:0003700">
    <property type="term" value="F:DNA-binding transcription factor activity"/>
    <property type="evidence" value="ECO:0007669"/>
    <property type="project" value="TreeGrafter"/>
</dbReference>
<feature type="DNA-binding region" description="H-T-H motif" evidence="4">
    <location>
        <begin position="28"/>
        <end position="47"/>
    </location>
</feature>
<comment type="caution">
    <text evidence="6">The sequence shown here is derived from an EMBL/GenBank/DDBJ whole genome shotgun (WGS) entry which is preliminary data.</text>
</comment>
<protein>
    <submittedName>
        <fullName evidence="6">TetR/AcrR family transcriptional regulator</fullName>
    </submittedName>
</protein>
<evidence type="ECO:0000313" key="7">
    <source>
        <dbReference type="Proteomes" id="UP000288547"/>
    </source>
</evidence>
<evidence type="ECO:0000256" key="3">
    <source>
        <dbReference type="ARBA" id="ARBA00023163"/>
    </source>
</evidence>
<reference evidence="6 7" key="1">
    <citation type="submission" date="2018-12" db="EMBL/GenBank/DDBJ databases">
        <authorList>
            <person name="Li F."/>
        </authorList>
    </citation>
    <scope>NUCLEOTIDE SEQUENCE [LARGE SCALE GENOMIC DNA]</scope>
    <source>
        <strain evidence="6 7">11W25H-1</strain>
    </source>
</reference>
<dbReference type="InterPro" id="IPR009057">
    <property type="entry name" value="Homeodomain-like_sf"/>
</dbReference>
<evidence type="ECO:0000259" key="5">
    <source>
        <dbReference type="PROSITE" id="PS50977"/>
    </source>
</evidence>
<dbReference type="Pfam" id="PF00440">
    <property type="entry name" value="TetR_N"/>
    <property type="match status" value="1"/>
</dbReference>
<dbReference type="PRINTS" id="PR00455">
    <property type="entry name" value="HTHTETR"/>
</dbReference>
<keyword evidence="2 4" id="KW-0238">DNA-binding</keyword>
<dbReference type="PANTHER" id="PTHR30055">
    <property type="entry name" value="HTH-TYPE TRANSCRIPTIONAL REGULATOR RUTR"/>
    <property type="match status" value="1"/>
</dbReference>
<dbReference type="RefSeq" id="WP_128494717.1">
    <property type="nucleotide sequence ID" value="NZ_RZNB01000002.1"/>
</dbReference>
<evidence type="ECO:0000256" key="4">
    <source>
        <dbReference type="PROSITE-ProRule" id="PRU00335"/>
    </source>
</evidence>
<dbReference type="PROSITE" id="PS50977">
    <property type="entry name" value="HTH_TETR_2"/>
    <property type="match status" value="1"/>
</dbReference>
<keyword evidence="7" id="KW-1185">Reference proteome</keyword>
<dbReference type="InterPro" id="IPR050109">
    <property type="entry name" value="HTH-type_TetR-like_transc_reg"/>
</dbReference>
<keyword evidence="3" id="KW-0804">Transcription</keyword>
<dbReference type="InterPro" id="IPR041479">
    <property type="entry name" value="TetR_CgmR_C"/>
</dbReference>
<dbReference type="GO" id="GO:0000976">
    <property type="term" value="F:transcription cis-regulatory region binding"/>
    <property type="evidence" value="ECO:0007669"/>
    <property type="project" value="TreeGrafter"/>
</dbReference>
<feature type="domain" description="HTH tetR-type" evidence="5">
    <location>
        <begin position="5"/>
        <end position="65"/>
    </location>
</feature>